<dbReference type="InterPro" id="IPR012334">
    <property type="entry name" value="Pectin_lyas_fold"/>
</dbReference>
<comment type="caution">
    <text evidence="2">The sequence shown here is derived from an EMBL/GenBank/DDBJ whole genome shotgun (WGS) entry which is preliminary data.</text>
</comment>
<dbReference type="InterPro" id="IPR039448">
    <property type="entry name" value="Beta_helix"/>
</dbReference>
<dbReference type="Pfam" id="PF13229">
    <property type="entry name" value="Beta_helix"/>
    <property type="match status" value="1"/>
</dbReference>
<dbReference type="Gene3D" id="2.160.20.10">
    <property type="entry name" value="Single-stranded right-handed beta-helix, Pectin lyase-like"/>
    <property type="match status" value="1"/>
</dbReference>
<feature type="domain" description="Right handed beta helix" evidence="1">
    <location>
        <begin position="166"/>
        <end position="284"/>
    </location>
</feature>
<dbReference type="AlphaFoldDB" id="A0A8J3YTS2"/>
<protein>
    <recommendedName>
        <fullName evidence="1">Right handed beta helix domain-containing protein</fullName>
    </recommendedName>
</protein>
<dbReference type="SUPFAM" id="SSF51126">
    <property type="entry name" value="Pectin lyase-like"/>
    <property type="match status" value="1"/>
</dbReference>
<reference evidence="2" key="1">
    <citation type="submission" date="2021-01" db="EMBL/GenBank/DDBJ databases">
        <title>Whole genome shotgun sequence of Virgisporangium aliadipatigenens NBRC 105644.</title>
        <authorList>
            <person name="Komaki H."/>
            <person name="Tamura T."/>
        </authorList>
    </citation>
    <scope>NUCLEOTIDE SEQUENCE</scope>
    <source>
        <strain evidence="2">NBRC 105644</strain>
    </source>
</reference>
<keyword evidence="3" id="KW-1185">Reference proteome</keyword>
<evidence type="ECO:0000259" key="1">
    <source>
        <dbReference type="Pfam" id="PF13229"/>
    </source>
</evidence>
<evidence type="ECO:0000313" key="2">
    <source>
        <dbReference type="EMBL" id="GIJ49613.1"/>
    </source>
</evidence>
<name>A0A8J3YTS2_9ACTN</name>
<organism evidence="2 3">
    <name type="scientific">Virgisporangium aliadipatigenens</name>
    <dbReference type="NCBI Taxonomy" id="741659"/>
    <lineage>
        <taxon>Bacteria</taxon>
        <taxon>Bacillati</taxon>
        <taxon>Actinomycetota</taxon>
        <taxon>Actinomycetes</taxon>
        <taxon>Micromonosporales</taxon>
        <taxon>Micromonosporaceae</taxon>
        <taxon>Virgisporangium</taxon>
    </lineage>
</organism>
<dbReference type="Proteomes" id="UP000619260">
    <property type="component" value="Unassembled WGS sequence"/>
</dbReference>
<dbReference type="SMART" id="SM00710">
    <property type="entry name" value="PbH1"/>
    <property type="match status" value="8"/>
</dbReference>
<evidence type="ECO:0000313" key="3">
    <source>
        <dbReference type="Proteomes" id="UP000619260"/>
    </source>
</evidence>
<dbReference type="InterPro" id="IPR011050">
    <property type="entry name" value="Pectin_lyase_fold/virulence"/>
</dbReference>
<gene>
    <name evidence="2" type="ORF">Val02_64990</name>
</gene>
<accession>A0A8J3YTS2</accession>
<sequence>MLPAAAASISCGSVLTADVTLTRNLTCTGDGLVLGAGSITVDLGGHTIIGKAGGTGITQSVPGGNIVVRNGTVAGFDSGVYLESAESTTLSNIRLRGNAVGLRLQSTIGVRFDHGALLSNTENAQVRASRDLTVSDSQIAEGPVRLLNSTFRPGLVRDVFRNAPLSVRETNNLTLTDSSFTRSPVTLSNGSVNAQVRGNTFSGTDTGVSLIDITTNTRVTGNLFTSNSVGLLIQPAGTLAESQGSFVGDNRFARNGAAGVLLQAAAVGDQTHVTVSGNRFVSNGFRPDGRTDRLGRNVSAGLHVSLPPGDGALIARNRSRDNAGYAIFADPGTVVDGGANTSAGDPLGCLGVTCT</sequence>
<dbReference type="InterPro" id="IPR006626">
    <property type="entry name" value="PbH1"/>
</dbReference>
<dbReference type="EMBL" id="BOPF01000029">
    <property type="protein sequence ID" value="GIJ49613.1"/>
    <property type="molecule type" value="Genomic_DNA"/>
</dbReference>
<proteinExistence type="predicted"/>